<dbReference type="PANTHER" id="PTHR42535">
    <property type="entry name" value="OOKINETE PROTEIN, PUTATIVE-RELATED"/>
    <property type="match status" value="1"/>
</dbReference>
<sequence length="344" mass="39517">MVAQVDLREGYSNECMRMEGRVCIGNNTVIDKNSRRDNDESIFAYFNFDNEFGSDMSINGVNHLKYDPSVLSKLIPSFNGQGFSQELSESKFLTLNISNIGTNTFSLNLWVFLVEQDQSQNQQLFLTYADNIQNFDIQLYLTPYGNLNLKTKDRQITRTNSRLRQRQWNRLSINIIDNQKVQVILNSKVDIDLNIDQPFDYGQNRDGSKAIYIGGDPWHDASGYKAFIDDLRVVKSQTTVRSQAQSMREIYTDQQLFNLQNADLGCKSIVFDQAHDCCPSSKNHICDDIELTQFGYGVAKFMGWIDQSEIVRVFTAEMISNKQYKPDFEPLEKGLVICCKNNQN</sequence>
<dbReference type="SUPFAM" id="SSF49899">
    <property type="entry name" value="Concanavalin A-like lectins/glucanases"/>
    <property type="match status" value="1"/>
</dbReference>
<name>A0A078AA83_STYLE</name>
<proteinExistence type="predicted"/>
<gene>
    <name evidence="2" type="primary">Contig6474.g6925</name>
    <name evidence="2" type="ORF">STYLEM_8090</name>
</gene>
<evidence type="ECO:0000259" key="1">
    <source>
        <dbReference type="Pfam" id="PF26058"/>
    </source>
</evidence>
<dbReference type="EMBL" id="CCKQ01007694">
    <property type="protein sequence ID" value="CDW79104.1"/>
    <property type="molecule type" value="Genomic_DNA"/>
</dbReference>
<feature type="domain" description="DUF8019" evidence="1">
    <location>
        <begin position="261"/>
        <end position="341"/>
    </location>
</feature>
<accession>A0A078AA83</accession>
<evidence type="ECO:0000313" key="3">
    <source>
        <dbReference type="Proteomes" id="UP000039865"/>
    </source>
</evidence>
<protein>
    <recommendedName>
        <fullName evidence="1">DUF8019 domain-containing protein</fullName>
    </recommendedName>
</protein>
<reference evidence="2 3" key="1">
    <citation type="submission" date="2014-06" db="EMBL/GenBank/DDBJ databases">
        <authorList>
            <person name="Swart Estienne"/>
        </authorList>
    </citation>
    <scope>NUCLEOTIDE SEQUENCE [LARGE SCALE GENOMIC DNA]</scope>
    <source>
        <strain evidence="2 3">130c</strain>
    </source>
</reference>
<dbReference type="Gene3D" id="2.60.120.200">
    <property type="match status" value="1"/>
</dbReference>
<dbReference type="Pfam" id="PF26058">
    <property type="entry name" value="DUF8019"/>
    <property type="match status" value="1"/>
</dbReference>
<dbReference type="AlphaFoldDB" id="A0A078AA83"/>
<dbReference type="InParanoid" id="A0A078AA83"/>
<evidence type="ECO:0000313" key="2">
    <source>
        <dbReference type="EMBL" id="CDW79104.1"/>
    </source>
</evidence>
<dbReference type="Pfam" id="PF13385">
    <property type="entry name" value="Laminin_G_3"/>
    <property type="match status" value="1"/>
</dbReference>
<dbReference type="Proteomes" id="UP000039865">
    <property type="component" value="Unassembled WGS sequence"/>
</dbReference>
<dbReference type="PANTHER" id="PTHR42535:SF2">
    <property type="entry name" value="CHROMOSOME UNDETERMINED SCAFFOLD_146, WHOLE GENOME SHOTGUN SEQUENCE"/>
    <property type="match status" value="1"/>
</dbReference>
<organism evidence="2 3">
    <name type="scientific">Stylonychia lemnae</name>
    <name type="common">Ciliate</name>
    <dbReference type="NCBI Taxonomy" id="5949"/>
    <lineage>
        <taxon>Eukaryota</taxon>
        <taxon>Sar</taxon>
        <taxon>Alveolata</taxon>
        <taxon>Ciliophora</taxon>
        <taxon>Intramacronucleata</taxon>
        <taxon>Spirotrichea</taxon>
        <taxon>Stichotrichia</taxon>
        <taxon>Sporadotrichida</taxon>
        <taxon>Oxytrichidae</taxon>
        <taxon>Stylonychinae</taxon>
        <taxon>Stylonychia</taxon>
    </lineage>
</organism>
<keyword evidence="3" id="KW-1185">Reference proteome</keyword>
<dbReference type="InterPro" id="IPR058332">
    <property type="entry name" value="DUF8019"/>
</dbReference>
<dbReference type="InterPro" id="IPR013320">
    <property type="entry name" value="ConA-like_dom_sf"/>
</dbReference>